<dbReference type="RefSeq" id="WP_106679320.1">
    <property type="nucleotide sequence ID" value="NZ_JACHWV010000003.1"/>
</dbReference>
<evidence type="ECO:0000313" key="2">
    <source>
        <dbReference type="Proteomes" id="UP000238430"/>
    </source>
</evidence>
<dbReference type="OrthoDB" id="647686at2"/>
<comment type="caution">
    <text evidence="1">The sequence shown here is derived from an EMBL/GenBank/DDBJ whole genome shotgun (WGS) entry which is preliminary data.</text>
</comment>
<evidence type="ECO:0000313" key="1">
    <source>
        <dbReference type="EMBL" id="PSG89232.1"/>
    </source>
</evidence>
<gene>
    <name evidence="1" type="ORF">C7H61_09775</name>
</gene>
<proteinExistence type="predicted"/>
<dbReference type="EMBL" id="PXOT01000024">
    <property type="protein sequence ID" value="PSG89232.1"/>
    <property type="molecule type" value="Genomic_DNA"/>
</dbReference>
<reference evidence="1 2" key="1">
    <citation type="submission" date="2018-03" db="EMBL/GenBank/DDBJ databases">
        <title>Mesoflavibacter sp. HG37 and Mesoflavibacter sp. HG96 sp.nov., two marine bacteria isolated from seawater of Western Pacific Ocean.</title>
        <authorList>
            <person name="Cheng H."/>
            <person name="Wu Y.-H."/>
            <person name="Guo L.-L."/>
            <person name="Xu X.-W."/>
        </authorList>
    </citation>
    <scope>NUCLEOTIDE SEQUENCE [LARGE SCALE GENOMIC DNA]</scope>
    <source>
        <strain evidence="1 2">KCTC 42117</strain>
    </source>
</reference>
<organism evidence="1 2">
    <name type="scientific">Mesoflavibacter zeaxanthinifaciens subsp. sabulilitoris</name>
    <dbReference type="NCBI Taxonomy" id="1520893"/>
    <lineage>
        <taxon>Bacteria</taxon>
        <taxon>Pseudomonadati</taxon>
        <taxon>Bacteroidota</taxon>
        <taxon>Flavobacteriia</taxon>
        <taxon>Flavobacteriales</taxon>
        <taxon>Flavobacteriaceae</taxon>
        <taxon>Mesoflavibacter</taxon>
    </lineage>
</organism>
<accession>A0A2T1NAS6</accession>
<dbReference type="AlphaFoldDB" id="A0A2T1NAS6"/>
<sequence length="304" mass="35853">MNSEILKFWYKITNNKSKYLEVKHAKREQKKRTTLNPEVLKTLKQFKDNIDSKTEINLSHSGHLGDLIYALPIIKELSKTKTCNLIVKVNQPYNGQYFKHPSGNIMISERSFNMLLPLLKEQSYLNSVTVYTNQTIDVDLDFFRALPISNQFHSFRWYYHLVGKQADMTLPYLDVKPHNTIKDKIVIVRTFRARNVFIDYSFLKHYDNLLFLGTKDEYEDLKQSVPNLEFYDVKDFLELAQIIKSCKFYLSNQTFAYAIAEGLKVPRLLEAYPDYPVMFPTTPNGADFYFQEHFEAYFKTMYNA</sequence>
<keyword evidence="2" id="KW-1185">Reference proteome</keyword>
<dbReference type="Proteomes" id="UP000238430">
    <property type="component" value="Unassembled WGS sequence"/>
</dbReference>
<protein>
    <submittedName>
        <fullName evidence="1">Uncharacterized protein</fullName>
    </submittedName>
</protein>
<name>A0A2T1NAS6_9FLAO</name>